<sequence>MSVNPRLSSPDLSGRVALVTGSSRGIGRECALALARCGAKVVVAAKTIDPTPTLPGESVDFFGLEVIGMVKDAGERIDANLFSPIELVEISEMFQNRKPDFPCNCAARRAELTGVGFLRFDLITSINSRGSFIMTKLCLPYMKENKFGRVINMSPPISTDFARIM</sequence>
<protein>
    <recommendedName>
        <fullName evidence="3">Dehydrogenase reductase SDR member 4</fullName>
    </recommendedName>
</protein>
<dbReference type="Proteomes" id="UP000591131">
    <property type="component" value="Unassembled WGS sequence"/>
</dbReference>
<evidence type="ECO:0000313" key="1">
    <source>
        <dbReference type="EMBL" id="KAF4668659.1"/>
    </source>
</evidence>
<dbReference type="InterPro" id="IPR036291">
    <property type="entry name" value="NAD(P)-bd_dom_sf"/>
</dbReference>
<dbReference type="EMBL" id="JAAPAO010000186">
    <property type="protein sequence ID" value="KAF4668659.1"/>
    <property type="molecule type" value="Genomic_DNA"/>
</dbReference>
<dbReference type="InterPro" id="IPR002347">
    <property type="entry name" value="SDR_fam"/>
</dbReference>
<dbReference type="PRINTS" id="PR00081">
    <property type="entry name" value="GDHRDH"/>
</dbReference>
<dbReference type="Gene3D" id="3.40.50.720">
    <property type="entry name" value="NAD(P)-binding Rossmann-like Domain"/>
    <property type="match status" value="1"/>
</dbReference>
<keyword evidence="2" id="KW-1185">Reference proteome</keyword>
<organism evidence="1 2">
    <name type="scientific">Perkinsus chesapeaki</name>
    <name type="common">Clam parasite</name>
    <name type="synonym">Perkinsus andrewsi</name>
    <dbReference type="NCBI Taxonomy" id="330153"/>
    <lineage>
        <taxon>Eukaryota</taxon>
        <taxon>Sar</taxon>
        <taxon>Alveolata</taxon>
        <taxon>Perkinsozoa</taxon>
        <taxon>Perkinsea</taxon>
        <taxon>Perkinsida</taxon>
        <taxon>Perkinsidae</taxon>
        <taxon>Perkinsus</taxon>
    </lineage>
</organism>
<evidence type="ECO:0008006" key="3">
    <source>
        <dbReference type="Google" id="ProtNLM"/>
    </source>
</evidence>
<dbReference type="InterPro" id="IPR051935">
    <property type="entry name" value="HSDL2"/>
</dbReference>
<dbReference type="AlphaFoldDB" id="A0A7J6MAU3"/>
<dbReference type="Pfam" id="PF00106">
    <property type="entry name" value="adh_short"/>
    <property type="match status" value="1"/>
</dbReference>
<dbReference type="PANTHER" id="PTHR42808:SF4">
    <property type="entry name" value="SHORT CHAIN DEHYDROGENASE"/>
    <property type="match status" value="1"/>
</dbReference>
<evidence type="ECO:0000313" key="2">
    <source>
        <dbReference type="Proteomes" id="UP000591131"/>
    </source>
</evidence>
<comment type="caution">
    <text evidence="1">The sequence shown here is derived from an EMBL/GenBank/DDBJ whole genome shotgun (WGS) entry which is preliminary data.</text>
</comment>
<reference evidence="1 2" key="1">
    <citation type="submission" date="2020-04" db="EMBL/GenBank/DDBJ databases">
        <title>Perkinsus chesapeaki whole genome sequence.</title>
        <authorList>
            <person name="Bogema D.R."/>
        </authorList>
    </citation>
    <scope>NUCLEOTIDE SEQUENCE [LARGE SCALE GENOMIC DNA]</scope>
    <source>
        <strain evidence="1">ATCC PRA-425</strain>
    </source>
</reference>
<dbReference type="SUPFAM" id="SSF51735">
    <property type="entry name" value="NAD(P)-binding Rossmann-fold domains"/>
    <property type="match status" value="1"/>
</dbReference>
<dbReference type="PANTHER" id="PTHR42808">
    <property type="entry name" value="HYDROXYSTEROID DEHYDROGENASE-LIKE PROTEIN 2"/>
    <property type="match status" value="1"/>
</dbReference>
<name>A0A7J6MAU3_PERCH</name>
<gene>
    <name evidence="1" type="ORF">FOL47_002919</name>
</gene>
<dbReference type="OrthoDB" id="5327538at2759"/>
<accession>A0A7J6MAU3</accession>
<proteinExistence type="predicted"/>